<comment type="pathway">
    <text evidence="10">Cell wall biogenesis; peptidoglycan biosynthesis.</text>
</comment>
<dbReference type="RefSeq" id="WP_023173342.1">
    <property type="nucleotide sequence ID" value="NC_022600.1"/>
</dbReference>
<proteinExistence type="inferred from homology"/>
<dbReference type="SUPFAM" id="SSF53756">
    <property type="entry name" value="UDP-Glycosyltransferase/glycogen phosphorylase"/>
    <property type="match status" value="1"/>
</dbReference>
<dbReference type="HAMAP" id="MF_00033">
    <property type="entry name" value="MurG"/>
    <property type="match status" value="1"/>
</dbReference>
<name>U5QH50_GLOK1</name>
<dbReference type="Pfam" id="PF04101">
    <property type="entry name" value="Glyco_tran_28_C"/>
    <property type="match status" value="1"/>
</dbReference>
<dbReference type="HOGENOM" id="CLU_037404_0_1_3"/>
<keyword evidence="4 10" id="KW-0808">Transferase</keyword>
<dbReference type="GO" id="GO:0005886">
    <property type="term" value="C:plasma membrane"/>
    <property type="evidence" value="ECO:0007669"/>
    <property type="project" value="UniProtKB-SubCell"/>
</dbReference>
<evidence type="ECO:0000256" key="10">
    <source>
        <dbReference type="HAMAP-Rule" id="MF_00033"/>
    </source>
</evidence>
<dbReference type="PANTHER" id="PTHR21015:SF22">
    <property type="entry name" value="GLYCOSYLTRANSFERASE"/>
    <property type="match status" value="1"/>
</dbReference>
<evidence type="ECO:0000256" key="5">
    <source>
        <dbReference type="ARBA" id="ARBA00022960"/>
    </source>
</evidence>
<feature type="binding site" evidence="10">
    <location>
        <position position="164"/>
    </location>
    <ligand>
        <name>UDP-N-acetyl-alpha-D-glucosamine</name>
        <dbReference type="ChEBI" id="CHEBI:57705"/>
    </ligand>
</feature>
<evidence type="ECO:0000259" key="11">
    <source>
        <dbReference type="Pfam" id="PF03033"/>
    </source>
</evidence>
<feature type="binding site" evidence="10">
    <location>
        <begin position="13"/>
        <end position="15"/>
    </location>
    <ligand>
        <name>UDP-N-acetyl-alpha-D-glucosamine</name>
        <dbReference type="ChEBI" id="CHEBI:57705"/>
    </ligand>
</feature>
<evidence type="ECO:0000256" key="4">
    <source>
        <dbReference type="ARBA" id="ARBA00022679"/>
    </source>
</evidence>
<evidence type="ECO:0000256" key="7">
    <source>
        <dbReference type="ARBA" id="ARBA00023136"/>
    </source>
</evidence>
<dbReference type="Proteomes" id="UP000017396">
    <property type="component" value="Chromosome"/>
</dbReference>
<keyword evidence="5 10" id="KW-0133">Cell shape</keyword>
<dbReference type="GO" id="GO:0050511">
    <property type="term" value="F:undecaprenyldiphospho-muramoylpentapeptide beta-N-acetylglucosaminyltransferase activity"/>
    <property type="evidence" value="ECO:0007669"/>
    <property type="project" value="UniProtKB-UniRule"/>
</dbReference>
<dbReference type="PANTHER" id="PTHR21015">
    <property type="entry name" value="UDP-N-ACETYLGLUCOSAMINE--N-ACETYLMURAMYL-(PENTAPEPTIDE) PYROPHOSPHORYL-UNDECAPRENOL N-ACETYLGLUCOSAMINE TRANSFERASE 1"/>
    <property type="match status" value="1"/>
</dbReference>
<sequence>MNKPRLLIAASGTGGHIFPALAVAAQLSGEFEIAWLGVPDRLETKLVPERYRLHTVRLQGLNRRPGPQWLSAASQLLGAYRFARRLLKAEGFSGVFTTGGYIAAPAVLAARALGLPAVGHESNALPGKVTRTLARWMACLGLGFAEAAEYIPGIRSRWVGTPVREEFLRSPNPLLEIDVPPEAPLIVVLGGSQGARAINQLVVECAPGWLARGWQIVHVSGAGEFEAVRSRAPVHPAYHLYPFWEKMAPLLARADLAISRAGAATLSELLVSGTPAVLIPFPYAAEDHQRINAEVLVRSGAALHLPQATLNGPLLDRTVAALFADADILPRMARSARALAVPDAASRTADLVRECLGLRTPVG</sequence>
<feature type="binding site" evidence="10">
    <location>
        <position position="192"/>
    </location>
    <ligand>
        <name>UDP-N-acetyl-alpha-D-glucosamine</name>
        <dbReference type="ChEBI" id="CHEBI:57705"/>
    </ligand>
</feature>
<evidence type="ECO:0000313" key="14">
    <source>
        <dbReference type="Proteomes" id="UP000017396"/>
    </source>
</evidence>
<dbReference type="InterPro" id="IPR007235">
    <property type="entry name" value="Glyco_trans_28_C"/>
</dbReference>
<dbReference type="InterPro" id="IPR004276">
    <property type="entry name" value="GlycoTrans_28_N"/>
</dbReference>
<dbReference type="KEGG" id="glj:GKIL_1972"/>
<keyword evidence="14" id="KW-1185">Reference proteome</keyword>
<evidence type="ECO:0000313" key="13">
    <source>
        <dbReference type="EMBL" id="AGY58218.1"/>
    </source>
</evidence>
<keyword evidence="3 10" id="KW-0328">Glycosyltransferase</keyword>
<dbReference type="GO" id="GO:0051301">
    <property type="term" value="P:cell division"/>
    <property type="evidence" value="ECO:0007669"/>
    <property type="project" value="UniProtKB-KW"/>
</dbReference>
<dbReference type="AlphaFoldDB" id="U5QH50"/>
<reference evidence="13 14" key="1">
    <citation type="journal article" date="2013" name="PLoS ONE">
        <title>Cultivation and Complete Genome Sequencing of Gloeobacter kilaueensis sp. nov., from a Lava Cave in Kilauea Caldera, Hawai'i.</title>
        <authorList>
            <person name="Saw J.H."/>
            <person name="Schatz M."/>
            <person name="Brown M.V."/>
            <person name="Kunkel D.D."/>
            <person name="Foster J.S."/>
            <person name="Shick H."/>
            <person name="Christensen S."/>
            <person name="Hou S."/>
            <person name="Wan X."/>
            <person name="Donachie S.P."/>
        </authorList>
    </citation>
    <scope>NUCLEOTIDE SEQUENCE [LARGE SCALE GENOMIC DNA]</scope>
    <source>
        <strain evidence="14">JS</strain>
    </source>
</reference>
<dbReference type="CDD" id="cd03785">
    <property type="entry name" value="GT28_MurG"/>
    <property type="match status" value="1"/>
</dbReference>
<dbReference type="eggNOG" id="COG0707">
    <property type="taxonomic scope" value="Bacteria"/>
</dbReference>
<comment type="subcellular location">
    <subcellularLocation>
        <location evidence="10">Cell inner membrane</location>
        <topology evidence="10">Peripheral membrane protein</topology>
        <orientation evidence="10">Cytoplasmic side</orientation>
    </subcellularLocation>
</comment>
<comment type="catalytic activity">
    <reaction evidence="10">
        <text>di-trans,octa-cis-undecaprenyl diphospho-N-acetyl-alpha-D-muramoyl-L-alanyl-D-glutamyl-meso-2,6-diaminopimeloyl-D-alanyl-D-alanine + UDP-N-acetyl-alpha-D-glucosamine = di-trans,octa-cis-undecaprenyl diphospho-[N-acetyl-alpha-D-glucosaminyl-(1-&gt;4)]-N-acetyl-alpha-D-muramoyl-L-alanyl-D-glutamyl-meso-2,6-diaminopimeloyl-D-alanyl-D-alanine + UDP + H(+)</text>
        <dbReference type="Rhea" id="RHEA:31227"/>
        <dbReference type="ChEBI" id="CHEBI:15378"/>
        <dbReference type="ChEBI" id="CHEBI:57705"/>
        <dbReference type="ChEBI" id="CHEBI:58223"/>
        <dbReference type="ChEBI" id="CHEBI:61387"/>
        <dbReference type="ChEBI" id="CHEBI:61388"/>
        <dbReference type="EC" id="2.4.1.227"/>
    </reaction>
</comment>
<evidence type="ECO:0000256" key="1">
    <source>
        <dbReference type="ARBA" id="ARBA00022475"/>
    </source>
</evidence>
<protein>
    <recommendedName>
        <fullName evidence="10">UDP-N-acetylglucosamine--N-acetylmuramyl-(pentapeptide) pyrophosphoryl-undecaprenol N-acetylglucosamine transferase</fullName>
        <ecNumber evidence="10">2.4.1.227</ecNumber>
    </recommendedName>
    <alternativeName>
        <fullName evidence="10">Undecaprenyl-PP-MurNAc-pentapeptide-UDPGlcNAc GlcNAc transferase</fullName>
    </alternativeName>
</protein>
<organism evidence="13 14">
    <name type="scientific">Gloeobacter kilaueensis (strain ATCC BAA-2537 / CCAP 1431/1 / ULC 316 / JS1)</name>
    <dbReference type="NCBI Taxonomy" id="1183438"/>
    <lineage>
        <taxon>Bacteria</taxon>
        <taxon>Bacillati</taxon>
        <taxon>Cyanobacteriota</taxon>
        <taxon>Cyanophyceae</taxon>
        <taxon>Gloeobacterales</taxon>
        <taxon>Gloeobacteraceae</taxon>
        <taxon>Gloeobacter</taxon>
    </lineage>
</organism>
<dbReference type="PATRIC" id="fig|1183438.3.peg.1934"/>
<dbReference type="Pfam" id="PF03033">
    <property type="entry name" value="Glyco_transf_28"/>
    <property type="match status" value="1"/>
</dbReference>
<dbReference type="Gene3D" id="3.40.50.2000">
    <property type="entry name" value="Glycogen Phosphorylase B"/>
    <property type="match status" value="2"/>
</dbReference>
<evidence type="ECO:0000256" key="6">
    <source>
        <dbReference type="ARBA" id="ARBA00022984"/>
    </source>
</evidence>
<evidence type="ECO:0000256" key="2">
    <source>
        <dbReference type="ARBA" id="ARBA00022618"/>
    </source>
</evidence>
<dbReference type="GO" id="GO:0071555">
    <property type="term" value="P:cell wall organization"/>
    <property type="evidence" value="ECO:0007669"/>
    <property type="project" value="UniProtKB-KW"/>
</dbReference>
<keyword evidence="8 10" id="KW-0131">Cell cycle</keyword>
<feature type="binding site" evidence="10">
    <location>
        <position position="289"/>
    </location>
    <ligand>
        <name>UDP-N-acetyl-alpha-D-glucosamine</name>
        <dbReference type="ChEBI" id="CHEBI:57705"/>
    </ligand>
</feature>
<accession>U5QH50</accession>
<dbReference type="GO" id="GO:0051991">
    <property type="term" value="F:UDP-N-acetyl-D-glucosamine:N-acetylmuramoyl-L-alanyl-D-glutamyl-meso-2,6-diaminopimelyl-D-alanyl-D-alanine-diphosphoundecaprenol 4-beta-N-acetylglucosaminlytransferase activity"/>
    <property type="evidence" value="ECO:0007669"/>
    <property type="project" value="RHEA"/>
</dbReference>
<evidence type="ECO:0000256" key="9">
    <source>
        <dbReference type="ARBA" id="ARBA00023316"/>
    </source>
</evidence>
<keyword evidence="9 10" id="KW-0961">Cell wall biogenesis/degradation</keyword>
<dbReference type="UniPathway" id="UPA00219"/>
<dbReference type="GO" id="GO:0009252">
    <property type="term" value="P:peptidoglycan biosynthetic process"/>
    <property type="evidence" value="ECO:0007669"/>
    <property type="project" value="UniProtKB-UniRule"/>
</dbReference>
<dbReference type="GO" id="GO:0008360">
    <property type="term" value="P:regulation of cell shape"/>
    <property type="evidence" value="ECO:0007669"/>
    <property type="project" value="UniProtKB-KW"/>
</dbReference>
<keyword evidence="6 10" id="KW-0573">Peptidoglycan synthesis</keyword>
<evidence type="ECO:0000256" key="8">
    <source>
        <dbReference type="ARBA" id="ARBA00023306"/>
    </source>
</evidence>
<dbReference type="EMBL" id="CP003587">
    <property type="protein sequence ID" value="AGY58218.1"/>
    <property type="molecule type" value="Genomic_DNA"/>
</dbReference>
<evidence type="ECO:0000256" key="3">
    <source>
        <dbReference type="ARBA" id="ARBA00022676"/>
    </source>
</evidence>
<evidence type="ECO:0000259" key="12">
    <source>
        <dbReference type="Pfam" id="PF04101"/>
    </source>
</evidence>
<dbReference type="STRING" id="1183438.GKIL_1972"/>
<keyword evidence="2 10" id="KW-0132">Cell division</keyword>
<dbReference type="EC" id="2.4.1.227" evidence="10"/>
<keyword evidence="7 10" id="KW-0472">Membrane</keyword>
<feature type="binding site" evidence="10">
    <location>
        <position position="123"/>
    </location>
    <ligand>
        <name>UDP-N-acetyl-alpha-D-glucosamine</name>
        <dbReference type="ChEBI" id="CHEBI:57705"/>
    </ligand>
</feature>
<dbReference type="NCBIfam" id="TIGR01133">
    <property type="entry name" value="murG"/>
    <property type="match status" value="1"/>
</dbReference>
<comment type="function">
    <text evidence="10">Cell wall formation. Catalyzes the transfer of a GlcNAc subunit on undecaprenyl-pyrophosphoryl-MurNAc-pentapeptide (lipid intermediate I) to form undecaprenyl-pyrophosphoryl-MurNAc-(pentapeptide)GlcNAc (lipid intermediate II).</text>
</comment>
<dbReference type="InterPro" id="IPR006009">
    <property type="entry name" value="GlcNAc_MurG"/>
</dbReference>
<comment type="similarity">
    <text evidence="10">Belongs to the glycosyltransferase 28 family. MurG subfamily.</text>
</comment>
<gene>
    <name evidence="10 13" type="primary">murG</name>
    <name evidence="13" type="ORF">GKIL_1972</name>
</gene>
<keyword evidence="1 10" id="KW-1003">Cell membrane</keyword>
<dbReference type="OrthoDB" id="9808936at2"/>
<dbReference type="GO" id="GO:0005975">
    <property type="term" value="P:carbohydrate metabolic process"/>
    <property type="evidence" value="ECO:0007669"/>
    <property type="project" value="InterPro"/>
</dbReference>
<feature type="domain" description="Glycosyltransferase family 28 N-terminal" evidence="11">
    <location>
        <begin position="7"/>
        <end position="138"/>
    </location>
</feature>
<keyword evidence="10" id="KW-0997">Cell inner membrane</keyword>
<comment type="caution">
    <text evidence="10">Lacks conserved residue(s) required for the propagation of feature annotation.</text>
</comment>
<feature type="domain" description="Glycosyl transferase family 28 C-terminal" evidence="12">
    <location>
        <begin position="186"/>
        <end position="347"/>
    </location>
</feature>